<feature type="non-terminal residue" evidence="2">
    <location>
        <position position="88"/>
    </location>
</feature>
<feature type="region of interest" description="Disordered" evidence="1">
    <location>
        <begin position="1"/>
        <end position="54"/>
    </location>
</feature>
<sequence length="88" mass="10122">GAQWPSPNTLSPATATAAAAPRRSRPLHRVQRRRPQVAPPRPHPRRGRRLRRRQRLEAGPLLALTQEPQLLQIPKRLNALRDIVQLWQ</sequence>
<protein>
    <submittedName>
        <fullName evidence="2">Os11g0229600 protein</fullName>
    </submittedName>
</protein>
<dbReference type="AlphaFoldDB" id="A0A0N7KSN6"/>
<feature type="compositionally biased region" description="Low complexity" evidence="1">
    <location>
        <begin position="1"/>
        <end position="21"/>
    </location>
</feature>
<keyword evidence="3" id="KW-1185">Reference proteome</keyword>
<dbReference type="Gramene" id="Os11t0229600-01">
    <property type="protein sequence ID" value="Os11t0229600-01"/>
    <property type="gene ID" value="Os11g0229600"/>
</dbReference>
<organism evidence="2 3">
    <name type="scientific">Oryza sativa subsp. japonica</name>
    <name type="common">Rice</name>
    <dbReference type="NCBI Taxonomy" id="39947"/>
    <lineage>
        <taxon>Eukaryota</taxon>
        <taxon>Viridiplantae</taxon>
        <taxon>Streptophyta</taxon>
        <taxon>Embryophyta</taxon>
        <taxon>Tracheophyta</taxon>
        <taxon>Spermatophyta</taxon>
        <taxon>Magnoliopsida</taxon>
        <taxon>Liliopsida</taxon>
        <taxon>Poales</taxon>
        <taxon>Poaceae</taxon>
        <taxon>BOP clade</taxon>
        <taxon>Oryzoideae</taxon>
        <taxon>Oryzeae</taxon>
        <taxon>Oryzinae</taxon>
        <taxon>Oryza</taxon>
        <taxon>Oryza sativa</taxon>
    </lineage>
</organism>
<evidence type="ECO:0000256" key="1">
    <source>
        <dbReference type="SAM" id="MobiDB-lite"/>
    </source>
</evidence>
<gene>
    <name evidence="2" type="ordered locus">Os11g0229600</name>
    <name evidence="2" type="ORF">OSNPB_110229600</name>
</gene>
<evidence type="ECO:0000313" key="2">
    <source>
        <dbReference type="EMBL" id="BAT13322.1"/>
    </source>
</evidence>
<feature type="compositionally biased region" description="Basic residues" evidence="1">
    <location>
        <begin position="22"/>
        <end position="35"/>
    </location>
</feature>
<reference evidence="2 3" key="2">
    <citation type="journal article" date="2013" name="Plant Cell Physiol.">
        <title>Rice Annotation Project Database (RAP-DB): an integrative and interactive database for rice genomics.</title>
        <authorList>
            <person name="Sakai H."/>
            <person name="Lee S.S."/>
            <person name="Tanaka T."/>
            <person name="Numa H."/>
            <person name="Kim J."/>
            <person name="Kawahara Y."/>
            <person name="Wakimoto H."/>
            <person name="Yang C.C."/>
            <person name="Iwamoto M."/>
            <person name="Abe T."/>
            <person name="Yamada Y."/>
            <person name="Muto A."/>
            <person name="Inokuchi H."/>
            <person name="Ikemura T."/>
            <person name="Matsumoto T."/>
            <person name="Sasaki T."/>
            <person name="Itoh T."/>
        </authorList>
    </citation>
    <scope>NUCLEOTIDE SEQUENCE [LARGE SCALE GENOMIC DNA]</scope>
    <source>
        <strain evidence="3">cv. Nipponbare</strain>
    </source>
</reference>
<evidence type="ECO:0000313" key="3">
    <source>
        <dbReference type="Proteomes" id="UP000059680"/>
    </source>
</evidence>
<accession>A0A0N7KSN6</accession>
<reference evidence="2 3" key="3">
    <citation type="journal article" date="2013" name="Rice">
        <title>Improvement of the Oryza sativa Nipponbare reference genome using next generation sequence and optical map data.</title>
        <authorList>
            <person name="Kawahara Y."/>
            <person name="de la Bastide M."/>
            <person name="Hamilton J.P."/>
            <person name="Kanamori H."/>
            <person name="McCombie W.R."/>
            <person name="Ouyang S."/>
            <person name="Schwartz D.C."/>
            <person name="Tanaka T."/>
            <person name="Wu J."/>
            <person name="Zhou S."/>
            <person name="Childs K.L."/>
            <person name="Davidson R.M."/>
            <person name="Lin H."/>
            <person name="Quesada-Ocampo L."/>
            <person name="Vaillancourt B."/>
            <person name="Sakai H."/>
            <person name="Lee S.S."/>
            <person name="Kim J."/>
            <person name="Numa H."/>
            <person name="Itoh T."/>
            <person name="Buell C.R."/>
            <person name="Matsumoto T."/>
        </authorList>
    </citation>
    <scope>NUCLEOTIDE SEQUENCE [LARGE SCALE GENOMIC DNA]</scope>
    <source>
        <strain evidence="3">cv. Nipponbare</strain>
    </source>
</reference>
<proteinExistence type="predicted"/>
<dbReference type="ExpressionAtlas" id="A0A0N7KSN6">
    <property type="expression patterns" value="baseline and differential"/>
</dbReference>
<dbReference type="Proteomes" id="UP000059680">
    <property type="component" value="Chromosome 11"/>
</dbReference>
<feature type="compositionally biased region" description="Basic residues" evidence="1">
    <location>
        <begin position="42"/>
        <end position="54"/>
    </location>
</feature>
<dbReference type="EMBL" id="AP014967">
    <property type="protein sequence ID" value="BAT13322.1"/>
    <property type="molecule type" value="Genomic_DNA"/>
</dbReference>
<reference evidence="3" key="1">
    <citation type="journal article" date="2005" name="Nature">
        <title>The map-based sequence of the rice genome.</title>
        <authorList>
            <consortium name="International rice genome sequencing project (IRGSP)"/>
            <person name="Matsumoto T."/>
            <person name="Wu J."/>
            <person name="Kanamori H."/>
            <person name="Katayose Y."/>
            <person name="Fujisawa M."/>
            <person name="Namiki N."/>
            <person name="Mizuno H."/>
            <person name="Yamamoto K."/>
            <person name="Antonio B.A."/>
            <person name="Baba T."/>
            <person name="Sakata K."/>
            <person name="Nagamura Y."/>
            <person name="Aoki H."/>
            <person name="Arikawa K."/>
            <person name="Arita K."/>
            <person name="Bito T."/>
            <person name="Chiden Y."/>
            <person name="Fujitsuka N."/>
            <person name="Fukunaka R."/>
            <person name="Hamada M."/>
            <person name="Harada C."/>
            <person name="Hayashi A."/>
            <person name="Hijishita S."/>
            <person name="Honda M."/>
            <person name="Hosokawa S."/>
            <person name="Ichikawa Y."/>
            <person name="Idonuma A."/>
            <person name="Iijima M."/>
            <person name="Ikeda M."/>
            <person name="Ikeno M."/>
            <person name="Ito K."/>
            <person name="Ito S."/>
            <person name="Ito T."/>
            <person name="Ito Y."/>
            <person name="Ito Y."/>
            <person name="Iwabuchi A."/>
            <person name="Kamiya K."/>
            <person name="Karasawa W."/>
            <person name="Kurita K."/>
            <person name="Katagiri S."/>
            <person name="Kikuta A."/>
            <person name="Kobayashi H."/>
            <person name="Kobayashi N."/>
            <person name="Machita K."/>
            <person name="Maehara T."/>
            <person name="Masukawa M."/>
            <person name="Mizubayashi T."/>
            <person name="Mukai Y."/>
            <person name="Nagasaki H."/>
            <person name="Nagata Y."/>
            <person name="Naito S."/>
            <person name="Nakashima M."/>
            <person name="Nakama Y."/>
            <person name="Nakamichi Y."/>
            <person name="Nakamura M."/>
            <person name="Meguro A."/>
            <person name="Negishi M."/>
            <person name="Ohta I."/>
            <person name="Ohta T."/>
            <person name="Okamoto M."/>
            <person name="Ono N."/>
            <person name="Saji S."/>
            <person name="Sakaguchi M."/>
            <person name="Sakai K."/>
            <person name="Shibata M."/>
            <person name="Shimokawa T."/>
            <person name="Song J."/>
            <person name="Takazaki Y."/>
            <person name="Terasawa K."/>
            <person name="Tsugane M."/>
            <person name="Tsuji K."/>
            <person name="Ueda S."/>
            <person name="Waki K."/>
            <person name="Yamagata H."/>
            <person name="Yamamoto M."/>
            <person name="Yamamoto S."/>
            <person name="Yamane H."/>
            <person name="Yoshiki S."/>
            <person name="Yoshihara R."/>
            <person name="Yukawa K."/>
            <person name="Zhong H."/>
            <person name="Yano M."/>
            <person name="Yuan Q."/>
            <person name="Ouyang S."/>
            <person name="Liu J."/>
            <person name="Jones K.M."/>
            <person name="Gansberger K."/>
            <person name="Moffat K."/>
            <person name="Hill J."/>
            <person name="Bera J."/>
            <person name="Fadrosh D."/>
            <person name="Jin S."/>
            <person name="Johri S."/>
            <person name="Kim M."/>
            <person name="Overton L."/>
            <person name="Reardon M."/>
            <person name="Tsitrin T."/>
            <person name="Vuong H."/>
            <person name="Weaver B."/>
            <person name="Ciecko A."/>
            <person name="Tallon L."/>
            <person name="Jackson J."/>
            <person name="Pai G."/>
            <person name="Aken S.V."/>
            <person name="Utterback T."/>
            <person name="Reidmuller S."/>
            <person name="Feldblyum T."/>
            <person name="Hsiao J."/>
            <person name="Zismann V."/>
            <person name="Iobst S."/>
            <person name="de Vazeille A.R."/>
            <person name="Buell C.R."/>
            <person name="Ying K."/>
            <person name="Li Y."/>
            <person name="Lu T."/>
            <person name="Huang Y."/>
            <person name="Zhao Q."/>
            <person name="Feng Q."/>
            <person name="Zhang L."/>
            <person name="Zhu J."/>
            <person name="Weng Q."/>
            <person name="Mu J."/>
            <person name="Lu Y."/>
            <person name="Fan D."/>
            <person name="Liu Y."/>
            <person name="Guan J."/>
            <person name="Zhang Y."/>
            <person name="Yu S."/>
            <person name="Liu X."/>
            <person name="Zhang Y."/>
            <person name="Hong G."/>
            <person name="Han B."/>
            <person name="Choisne N."/>
            <person name="Demange N."/>
            <person name="Orjeda G."/>
            <person name="Samain S."/>
            <person name="Cattolico L."/>
            <person name="Pelletier E."/>
            <person name="Couloux A."/>
            <person name="Segurens B."/>
            <person name="Wincker P."/>
            <person name="D'Hont A."/>
            <person name="Scarpelli C."/>
            <person name="Weissenbach J."/>
            <person name="Salanoubat M."/>
            <person name="Quetier F."/>
            <person name="Yu Y."/>
            <person name="Kim H.R."/>
            <person name="Rambo T."/>
            <person name="Currie J."/>
            <person name="Collura K."/>
            <person name="Luo M."/>
            <person name="Yang T."/>
            <person name="Ammiraju J.S.S."/>
            <person name="Engler F."/>
            <person name="Soderlund C."/>
            <person name="Wing R.A."/>
            <person name="Palmer L.E."/>
            <person name="de la Bastide M."/>
            <person name="Spiegel L."/>
            <person name="Nascimento L."/>
            <person name="Zutavern T."/>
            <person name="O'Shaughnessy A."/>
            <person name="Dike S."/>
            <person name="Dedhia N."/>
            <person name="Preston R."/>
            <person name="Balija V."/>
            <person name="McCombie W.R."/>
            <person name="Chow T."/>
            <person name="Chen H."/>
            <person name="Chung M."/>
            <person name="Chen C."/>
            <person name="Shaw J."/>
            <person name="Wu H."/>
            <person name="Hsiao K."/>
            <person name="Chao Y."/>
            <person name="Chu M."/>
            <person name="Cheng C."/>
            <person name="Hour A."/>
            <person name="Lee P."/>
            <person name="Lin S."/>
            <person name="Lin Y."/>
            <person name="Liou J."/>
            <person name="Liu S."/>
            <person name="Hsing Y."/>
            <person name="Raghuvanshi S."/>
            <person name="Mohanty A."/>
            <person name="Bharti A.K."/>
            <person name="Gaur A."/>
            <person name="Gupta V."/>
            <person name="Kumar D."/>
            <person name="Ravi V."/>
            <person name="Vij S."/>
            <person name="Kapur A."/>
            <person name="Khurana P."/>
            <person name="Khurana P."/>
            <person name="Khurana J.P."/>
            <person name="Tyagi A.K."/>
            <person name="Gaikwad K."/>
            <person name="Singh A."/>
            <person name="Dalal V."/>
            <person name="Srivastava S."/>
            <person name="Dixit A."/>
            <person name="Pal A.K."/>
            <person name="Ghazi I.A."/>
            <person name="Yadav M."/>
            <person name="Pandit A."/>
            <person name="Bhargava A."/>
            <person name="Sureshbabu K."/>
            <person name="Batra K."/>
            <person name="Sharma T.R."/>
            <person name="Mohapatra T."/>
            <person name="Singh N.K."/>
            <person name="Messing J."/>
            <person name="Nelson A.B."/>
            <person name="Fuks G."/>
            <person name="Kavchok S."/>
            <person name="Keizer G."/>
            <person name="Linton E."/>
            <person name="Llaca V."/>
            <person name="Song R."/>
            <person name="Tanyolac B."/>
            <person name="Young S."/>
            <person name="Ho-Il K."/>
            <person name="Hahn J.H."/>
            <person name="Sangsakoo G."/>
            <person name="Vanavichit A."/>
            <person name="de Mattos Luiz.A.T."/>
            <person name="Zimmer P.D."/>
            <person name="Malone G."/>
            <person name="Dellagostin O."/>
            <person name="de Oliveira A.C."/>
            <person name="Bevan M."/>
            <person name="Bancroft I."/>
            <person name="Minx P."/>
            <person name="Cordum H."/>
            <person name="Wilson R."/>
            <person name="Cheng Z."/>
            <person name="Jin W."/>
            <person name="Jiang J."/>
            <person name="Leong S.A."/>
            <person name="Iwama H."/>
            <person name="Gojobori T."/>
            <person name="Itoh T."/>
            <person name="Niimura Y."/>
            <person name="Fujii Y."/>
            <person name="Habara T."/>
            <person name="Sakai H."/>
            <person name="Sato Y."/>
            <person name="Wilson G."/>
            <person name="Kumar K."/>
            <person name="McCouch S."/>
            <person name="Juretic N."/>
            <person name="Hoen D."/>
            <person name="Wright S."/>
            <person name="Bruskiewich R."/>
            <person name="Bureau T."/>
            <person name="Miyao A."/>
            <person name="Hirochika H."/>
            <person name="Nishikawa T."/>
            <person name="Kadowaki K."/>
            <person name="Sugiura M."/>
            <person name="Burr B."/>
            <person name="Sasaki T."/>
        </authorList>
    </citation>
    <scope>NUCLEOTIDE SEQUENCE [LARGE SCALE GENOMIC DNA]</scope>
    <source>
        <strain evidence="3">cv. Nipponbare</strain>
    </source>
</reference>
<name>A0A0N7KSN6_ORYSJ</name>